<dbReference type="EMBL" id="MU001643">
    <property type="protein sequence ID" value="KAF2478608.1"/>
    <property type="molecule type" value="Genomic_DNA"/>
</dbReference>
<dbReference type="PANTHER" id="PTHR47843:SF5">
    <property type="entry name" value="BTB_POZ DOMAIN PROTEIN"/>
    <property type="match status" value="1"/>
</dbReference>
<evidence type="ECO:0000313" key="6">
    <source>
        <dbReference type="Proteomes" id="UP000799767"/>
    </source>
</evidence>
<feature type="coiled-coil region" evidence="1">
    <location>
        <begin position="321"/>
        <end position="348"/>
    </location>
</feature>
<evidence type="ECO:0000259" key="4">
    <source>
        <dbReference type="PROSITE" id="PS50097"/>
    </source>
</evidence>
<keyword evidence="3" id="KW-1133">Transmembrane helix</keyword>
<dbReference type="GeneID" id="54478802"/>
<dbReference type="RefSeq" id="XP_033585178.1">
    <property type="nucleotide sequence ID" value="XM_033737800.1"/>
</dbReference>
<dbReference type="Gene3D" id="3.30.710.10">
    <property type="entry name" value="Potassium Channel Kv1.1, Chain A"/>
    <property type="match status" value="1"/>
</dbReference>
<evidence type="ECO:0000313" key="5">
    <source>
        <dbReference type="EMBL" id="KAF2478608.1"/>
    </source>
</evidence>
<keyword evidence="3" id="KW-0812">Transmembrane</keyword>
<gene>
    <name evidence="5" type="ORF">BDY17DRAFT_328141</name>
</gene>
<dbReference type="OrthoDB" id="6359816at2759"/>
<feature type="transmembrane region" description="Helical" evidence="3">
    <location>
        <begin position="387"/>
        <end position="408"/>
    </location>
</feature>
<dbReference type="CDD" id="cd18186">
    <property type="entry name" value="BTB_POZ_ZBTB_KLHL-like"/>
    <property type="match status" value="1"/>
</dbReference>
<protein>
    <recommendedName>
        <fullName evidence="4">BTB domain-containing protein</fullName>
    </recommendedName>
</protein>
<reference evidence="5" key="1">
    <citation type="journal article" date="2020" name="Stud. Mycol.">
        <title>101 Dothideomycetes genomes: a test case for predicting lifestyles and emergence of pathogens.</title>
        <authorList>
            <person name="Haridas S."/>
            <person name="Albert R."/>
            <person name="Binder M."/>
            <person name="Bloem J."/>
            <person name="Labutti K."/>
            <person name="Salamov A."/>
            <person name="Andreopoulos B."/>
            <person name="Baker S."/>
            <person name="Barry K."/>
            <person name="Bills G."/>
            <person name="Bluhm B."/>
            <person name="Cannon C."/>
            <person name="Castanera R."/>
            <person name="Culley D."/>
            <person name="Daum C."/>
            <person name="Ezra D."/>
            <person name="Gonzalez J."/>
            <person name="Henrissat B."/>
            <person name="Kuo A."/>
            <person name="Liang C."/>
            <person name="Lipzen A."/>
            <person name="Lutzoni F."/>
            <person name="Magnuson J."/>
            <person name="Mondo S."/>
            <person name="Nolan M."/>
            <person name="Ohm R."/>
            <person name="Pangilinan J."/>
            <person name="Park H.-J."/>
            <person name="Ramirez L."/>
            <person name="Alfaro M."/>
            <person name="Sun H."/>
            <person name="Tritt A."/>
            <person name="Yoshinaga Y."/>
            <person name="Zwiers L.-H."/>
            <person name="Turgeon B."/>
            <person name="Goodwin S."/>
            <person name="Spatafora J."/>
            <person name="Crous P."/>
            <person name="Grigoriev I."/>
        </authorList>
    </citation>
    <scope>NUCLEOTIDE SEQUENCE</scope>
    <source>
        <strain evidence="5">CBS 113389</strain>
    </source>
</reference>
<dbReference type="PROSITE" id="PS50097">
    <property type="entry name" value="BTB"/>
    <property type="match status" value="1"/>
</dbReference>
<dbReference type="Pfam" id="PF00651">
    <property type="entry name" value="BTB"/>
    <property type="match status" value="1"/>
</dbReference>
<organism evidence="5 6">
    <name type="scientific">Neohortaea acidophila</name>
    <dbReference type="NCBI Taxonomy" id="245834"/>
    <lineage>
        <taxon>Eukaryota</taxon>
        <taxon>Fungi</taxon>
        <taxon>Dikarya</taxon>
        <taxon>Ascomycota</taxon>
        <taxon>Pezizomycotina</taxon>
        <taxon>Dothideomycetes</taxon>
        <taxon>Dothideomycetidae</taxon>
        <taxon>Mycosphaerellales</taxon>
        <taxon>Teratosphaeriaceae</taxon>
        <taxon>Neohortaea</taxon>
    </lineage>
</organism>
<dbReference type="InterPro" id="IPR011333">
    <property type="entry name" value="SKP1/BTB/POZ_sf"/>
</dbReference>
<dbReference type="AlphaFoldDB" id="A0A6A6PF49"/>
<sequence length="411" mass="45318">MANEHEQIFLRNMATLFKPNAKYADIAIHCRDDAEFRVHRAVVCSLSPVLAGDCEDDENDSILYERFDAEPMRCMLEYCYGQTYVVVGEEELFERVGKAGVEVSDEENEEGAGEGRDAVRLKSSSEGSSSTERQACAVKKAAGKNSGESAVVEEGAEENEDRRGGGAVGTNRERPDDKGHGQGIGVPDRGQEPSKTSCSQLDDDSNKYPVDTELTINKALLAHVEVHKIASHFQIPTLKRLATQRFEQVTSKCGIEIEGFVDAIQAVRALEKEGPGDMHHALYRCIAGNRAVIAEDKEFWKELANISDGGAFAAAMFRSAIRSETKRAERHAKEREQLQDTISEMEKDVRLVAASTAQLQEALRVRFIEFQAEAHPGLDWGVAPDGVWMLLLPVSIFVGCAVVIWANWSAK</sequence>
<name>A0A6A6PF49_9PEZI</name>
<dbReference type="Proteomes" id="UP000799767">
    <property type="component" value="Unassembled WGS sequence"/>
</dbReference>
<dbReference type="InterPro" id="IPR000210">
    <property type="entry name" value="BTB/POZ_dom"/>
</dbReference>
<feature type="compositionally biased region" description="Acidic residues" evidence="2">
    <location>
        <begin position="103"/>
        <end position="112"/>
    </location>
</feature>
<feature type="compositionally biased region" description="Basic and acidic residues" evidence="2">
    <location>
        <begin position="171"/>
        <end position="180"/>
    </location>
</feature>
<evidence type="ECO:0000256" key="1">
    <source>
        <dbReference type="SAM" id="Coils"/>
    </source>
</evidence>
<dbReference type="SUPFAM" id="SSF54695">
    <property type="entry name" value="POZ domain"/>
    <property type="match status" value="1"/>
</dbReference>
<keyword evidence="1" id="KW-0175">Coiled coil</keyword>
<keyword evidence="6" id="KW-1185">Reference proteome</keyword>
<evidence type="ECO:0000256" key="3">
    <source>
        <dbReference type="SAM" id="Phobius"/>
    </source>
</evidence>
<feature type="region of interest" description="Disordered" evidence="2">
    <location>
        <begin position="101"/>
        <end position="207"/>
    </location>
</feature>
<dbReference type="PANTHER" id="PTHR47843">
    <property type="entry name" value="BTB DOMAIN-CONTAINING PROTEIN-RELATED"/>
    <property type="match status" value="1"/>
</dbReference>
<evidence type="ECO:0000256" key="2">
    <source>
        <dbReference type="SAM" id="MobiDB-lite"/>
    </source>
</evidence>
<accession>A0A6A6PF49</accession>
<feature type="domain" description="BTB" evidence="4">
    <location>
        <begin position="24"/>
        <end position="80"/>
    </location>
</feature>
<keyword evidence="3" id="KW-0472">Membrane</keyword>
<proteinExistence type="predicted"/>